<dbReference type="GO" id="GO:0004672">
    <property type="term" value="F:protein kinase activity"/>
    <property type="evidence" value="ECO:0007669"/>
    <property type="project" value="InterPro"/>
</dbReference>
<proteinExistence type="predicted"/>
<dbReference type="Proteomes" id="UP000224567">
    <property type="component" value="Unassembled WGS sequence"/>
</dbReference>
<dbReference type="PANTHER" id="PTHR48008:SF2">
    <property type="entry name" value="PROBABLY INACTIVE LEUCINE-RICH REPEAT RECEPTOR-LIKE PROTEIN KINASE IMK2"/>
    <property type="match status" value="1"/>
</dbReference>
<gene>
    <name evidence="2" type="ORF">CQW23_21284</name>
</gene>
<keyword evidence="3" id="KW-1185">Reference proteome</keyword>
<sequence length="106" mass="11421">MGRLHQATYCLMSKENIIHGKVTSSNILLDEQNNPKIADVGVSELMTTIGNTNVIITAGTLGYHAPELPKIKNSSTKTDVYSLGVIILELLTRKSPSEATDGLDLP</sequence>
<organism evidence="2 3">
    <name type="scientific">Capsicum baccatum</name>
    <name type="common">Peruvian pepper</name>
    <dbReference type="NCBI Taxonomy" id="33114"/>
    <lineage>
        <taxon>Eukaryota</taxon>
        <taxon>Viridiplantae</taxon>
        <taxon>Streptophyta</taxon>
        <taxon>Embryophyta</taxon>
        <taxon>Tracheophyta</taxon>
        <taxon>Spermatophyta</taxon>
        <taxon>Magnoliopsida</taxon>
        <taxon>eudicotyledons</taxon>
        <taxon>Gunneridae</taxon>
        <taxon>Pentapetalae</taxon>
        <taxon>asterids</taxon>
        <taxon>lamiids</taxon>
        <taxon>Solanales</taxon>
        <taxon>Solanaceae</taxon>
        <taxon>Solanoideae</taxon>
        <taxon>Capsiceae</taxon>
        <taxon>Capsicum</taxon>
    </lineage>
</organism>
<dbReference type="InterPro" id="IPR052451">
    <property type="entry name" value="Ser/Thr_kinase-like"/>
</dbReference>
<protein>
    <submittedName>
        <fullName evidence="2">Leucine-rich repeat receptor-like protein kinase IMK3</fullName>
    </submittedName>
</protein>
<dbReference type="Gene3D" id="1.10.510.10">
    <property type="entry name" value="Transferase(Phosphotransferase) domain 1"/>
    <property type="match status" value="1"/>
</dbReference>
<reference evidence="3" key="2">
    <citation type="journal article" date="2017" name="J. Anim. Genet.">
        <title>Multiple reference genome sequences of hot pepper reveal the massive evolution of plant disease resistance genes by retroduplication.</title>
        <authorList>
            <person name="Kim S."/>
            <person name="Park J."/>
            <person name="Yeom S.-I."/>
            <person name="Kim Y.-M."/>
            <person name="Seo E."/>
            <person name="Kim K.-T."/>
            <person name="Kim M.-S."/>
            <person name="Lee J.M."/>
            <person name="Cheong K."/>
            <person name="Shin H.-S."/>
            <person name="Kim S.-B."/>
            <person name="Han K."/>
            <person name="Lee J."/>
            <person name="Park M."/>
            <person name="Lee H.-A."/>
            <person name="Lee H.-Y."/>
            <person name="Lee Y."/>
            <person name="Oh S."/>
            <person name="Lee J.H."/>
            <person name="Choi E."/>
            <person name="Choi E."/>
            <person name="Lee S.E."/>
            <person name="Jeon J."/>
            <person name="Kim H."/>
            <person name="Choi G."/>
            <person name="Song H."/>
            <person name="Lee J."/>
            <person name="Lee S.-C."/>
            <person name="Kwon J.-K."/>
            <person name="Lee H.-Y."/>
            <person name="Koo N."/>
            <person name="Hong Y."/>
            <person name="Kim R.W."/>
            <person name="Kang W.-H."/>
            <person name="Huh J.H."/>
            <person name="Kang B.-C."/>
            <person name="Yang T.-J."/>
            <person name="Lee Y.-H."/>
            <person name="Bennetzen J.L."/>
            <person name="Choi D."/>
        </authorList>
    </citation>
    <scope>NUCLEOTIDE SEQUENCE [LARGE SCALE GENOMIC DNA]</scope>
    <source>
        <strain evidence="3">cv. PBC81</strain>
    </source>
</reference>
<dbReference type="GO" id="GO:0005524">
    <property type="term" value="F:ATP binding"/>
    <property type="evidence" value="ECO:0007669"/>
    <property type="project" value="InterPro"/>
</dbReference>
<dbReference type="PANTHER" id="PTHR48008">
    <property type="entry name" value="LEUCINE-RICH REPEAT RECEPTOR-LIKE PROTEIN KINASE IMK3-RELATED"/>
    <property type="match status" value="1"/>
</dbReference>
<evidence type="ECO:0000313" key="3">
    <source>
        <dbReference type="Proteomes" id="UP000224567"/>
    </source>
</evidence>
<dbReference type="SUPFAM" id="SSF56112">
    <property type="entry name" value="Protein kinase-like (PK-like)"/>
    <property type="match status" value="1"/>
</dbReference>
<feature type="domain" description="Protein kinase" evidence="1">
    <location>
        <begin position="1"/>
        <end position="106"/>
    </location>
</feature>
<dbReference type="AlphaFoldDB" id="A0A2G2VXL9"/>
<dbReference type="InterPro" id="IPR000719">
    <property type="entry name" value="Prot_kinase_dom"/>
</dbReference>
<dbReference type="EMBL" id="MLFT02000009">
    <property type="protein sequence ID" value="PHT37711.1"/>
    <property type="molecule type" value="Genomic_DNA"/>
</dbReference>
<evidence type="ECO:0000259" key="1">
    <source>
        <dbReference type="PROSITE" id="PS50011"/>
    </source>
</evidence>
<dbReference type="InterPro" id="IPR011009">
    <property type="entry name" value="Kinase-like_dom_sf"/>
</dbReference>
<comment type="caution">
    <text evidence="2">The sequence shown here is derived from an EMBL/GenBank/DDBJ whole genome shotgun (WGS) entry which is preliminary data.</text>
</comment>
<reference evidence="2 3" key="1">
    <citation type="journal article" date="2017" name="Genome Biol.">
        <title>New reference genome sequences of hot pepper reveal the massive evolution of plant disease-resistance genes by retroduplication.</title>
        <authorList>
            <person name="Kim S."/>
            <person name="Park J."/>
            <person name="Yeom S.I."/>
            <person name="Kim Y.M."/>
            <person name="Seo E."/>
            <person name="Kim K.T."/>
            <person name="Kim M.S."/>
            <person name="Lee J.M."/>
            <person name="Cheong K."/>
            <person name="Shin H.S."/>
            <person name="Kim S.B."/>
            <person name="Han K."/>
            <person name="Lee J."/>
            <person name="Park M."/>
            <person name="Lee H.A."/>
            <person name="Lee H.Y."/>
            <person name="Lee Y."/>
            <person name="Oh S."/>
            <person name="Lee J.H."/>
            <person name="Choi E."/>
            <person name="Choi E."/>
            <person name="Lee S.E."/>
            <person name="Jeon J."/>
            <person name="Kim H."/>
            <person name="Choi G."/>
            <person name="Song H."/>
            <person name="Lee J."/>
            <person name="Lee S.C."/>
            <person name="Kwon J.K."/>
            <person name="Lee H.Y."/>
            <person name="Koo N."/>
            <person name="Hong Y."/>
            <person name="Kim R.W."/>
            <person name="Kang W.H."/>
            <person name="Huh J.H."/>
            <person name="Kang B.C."/>
            <person name="Yang T.J."/>
            <person name="Lee Y.H."/>
            <person name="Bennetzen J.L."/>
            <person name="Choi D."/>
        </authorList>
    </citation>
    <scope>NUCLEOTIDE SEQUENCE [LARGE SCALE GENOMIC DNA]</scope>
    <source>
        <strain evidence="3">cv. PBC81</strain>
    </source>
</reference>
<name>A0A2G2VXL9_CAPBA</name>
<dbReference type="OrthoDB" id="1890790at2759"/>
<evidence type="ECO:0000313" key="2">
    <source>
        <dbReference type="EMBL" id="PHT37711.1"/>
    </source>
</evidence>
<accession>A0A2G2VXL9</accession>
<dbReference type="Pfam" id="PF00069">
    <property type="entry name" value="Pkinase"/>
    <property type="match status" value="1"/>
</dbReference>
<dbReference type="PROSITE" id="PS50011">
    <property type="entry name" value="PROTEIN_KINASE_DOM"/>
    <property type="match status" value="1"/>
</dbReference>